<dbReference type="InterPro" id="IPR053793">
    <property type="entry name" value="PB1-like"/>
</dbReference>
<evidence type="ECO:0000256" key="1">
    <source>
        <dbReference type="ARBA" id="ARBA00002159"/>
    </source>
</evidence>
<sequence length="351" mass="38240">MRREREEWEVDTATHSPRTFLSPSPSLSVCRGRASVGVLLSSEHALLPLSGLASSFFLPLRRRLHKAKSVIFFICSASFLVLLVEKGMEEAFTRGEGRPRLLDLISNGRDWRSYAAAEEKKLELRLGLPGGEDWSAGQEKREHPIESALSLGHISKVPKSTNVNASSGTKRRFLVHVEPKTEGVLIDNMSLILYPGSAEQQSLEGKGCGPHPPHASSTKNAAVAHTASQSRMNLAGTAKASAESNNGSSEAAKKIENDKKSLFVKINMDGIPIGRKVDLKAFDSYDKLSLAVDELFRGLMAAQADPLAASTQKNSEEKHVLTGLMDGSGEYTLVYEDDEGDRMLVGDVPWE</sequence>
<feature type="compositionally biased region" description="Low complexity" evidence="11">
    <location>
        <begin position="238"/>
        <end position="250"/>
    </location>
</feature>
<feature type="compositionally biased region" description="Polar residues" evidence="11">
    <location>
        <begin position="215"/>
        <end position="232"/>
    </location>
</feature>
<dbReference type="Pfam" id="PF02309">
    <property type="entry name" value="AUX_IAA"/>
    <property type="match status" value="1"/>
</dbReference>
<name>A0A427A9C6_ENSVE</name>
<evidence type="ECO:0000256" key="6">
    <source>
        <dbReference type="ARBA" id="ARBA00023015"/>
    </source>
</evidence>
<comment type="function">
    <text evidence="1 10">Aux/IAA proteins are short-lived transcriptional factors that function as repressors of early auxin response genes at low auxin concentrations.</text>
</comment>
<evidence type="ECO:0000313" key="14">
    <source>
        <dbReference type="Proteomes" id="UP000287651"/>
    </source>
</evidence>
<evidence type="ECO:0000256" key="7">
    <source>
        <dbReference type="ARBA" id="ARBA00023163"/>
    </source>
</evidence>
<evidence type="ECO:0000256" key="11">
    <source>
        <dbReference type="SAM" id="MobiDB-lite"/>
    </source>
</evidence>
<dbReference type="GO" id="GO:0006355">
    <property type="term" value="P:regulation of DNA-templated transcription"/>
    <property type="evidence" value="ECO:0007669"/>
    <property type="project" value="InterPro"/>
</dbReference>
<accession>A0A427A9C6</accession>
<dbReference type="SUPFAM" id="SSF54277">
    <property type="entry name" value="CAD &amp; PB1 domains"/>
    <property type="match status" value="1"/>
</dbReference>
<keyword evidence="7 10" id="KW-0804">Transcription</keyword>
<evidence type="ECO:0000313" key="13">
    <source>
        <dbReference type="EMBL" id="RRT72824.1"/>
    </source>
</evidence>
<evidence type="ECO:0000259" key="12">
    <source>
        <dbReference type="PROSITE" id="PS51745"/>
    </source>
</evidence>
<dbReference type="GO" id="GO:0005634">
    <property type="term" value="C:nucleus"/>
    <property type="evidence" value="ECO:0007669"/>
    <property type="project" value="UniProtKB-SubCell"/>
</dbReference>
<dbReference type="AlphaFoldDB" id="A0A427A9C6"/>
<evidence type="ECO:0000256" key="9">
    <source>
        <dbReference type="ARBA" id="ARBA00023294"/>
    </source>
</evidence>
<keyword evidence="9 10" id="KW-0927">Auxin signaling pathway</keyword>
<keyword evidence="6 10" id="KW-0805">Transcription regulation</keyword>
<comment type="caution">
    <text evidence="13">The sequence shown here is derived from an EMBL/GenBank/DDBJ whole genome shotgun (WGS) entry which is preliminary data.</text>
</comment>
<comment type="subcellular location">
    <subcellularLocation>
        <location evidence="2 10">Nucleus</location>
    </subcellularLocation>
</comment>
<evidence type="ECO:0000256" key="3">
    <source>
        <dbReference type="ARBA" id="ARBA00006728"/>
    </source>
</evidence>
<dbReference type="InterPro" id="IPR033389">
    <property type="entry name" value="AUX/IAA_dom"/>
</dbReference>
<keyword evidence="8 10" id="KW-0539">Nucleus</keyword>
<reference evidence="13 14" key="1">
    <citation type="journal article" date="2014" name="Agronomy (Basel)">
        <title>A Draft Genome Sequence for Ensete ventricosum, the Drought-Tolerant Tree Against Hunger.</title>
        <authorList>
            <person name="Harrison J."/>
            <person name="Moore K.A."/>
            <person name="Paszkiewicz K."/>
            <person name="Jones T."/>
            <person name="Grant M."/>
            <person name="Ambacheew D."/>
            <person name="Muzemil S."/>
            <person name="Studholme D.J."/>
        </authorList>
    </citation>
    <scope>NUCLEOTIDE SEQUENCE [LARGE SCALE GENOMIC DNA]</scope>
</reference>
<dbReference type="PANTHER" id="PTHR31734">
    <property type="entry name" value="AUXIN-RESPONSIVE PROTEIN IAA17"/>
    <property type="match status" value="1"/>
</dbReference>
<organism evidence="13 14">
    <name type="scientific">Ensete ventricosum</name>
    <name type="common">Abyssinian banana</name>
    <name type="synonym">Musa ensete</name>
    <dbReference type="NCBI Taxonomy" id="4639"/>
    <lineage>
        <taxon>Eukaryota</taxon>
        <taxon>Viridiplantae</taxon>
        <taxon>Streptophyta</taxon>
        <taxon>Embryophyta</taxon>
        <taxon>Tracheophyta</taxon>
        <taxon>Spermatophyta</taxon>
        <taxon>Magnoliopsida</taxon>
        <taxon>Liliopsida</taxon>
        <taxon>Zingiberales</taxon>
        <taxon>Musaceae</taxon>
        <taxon>Ensete</taxon>
    </lineage>
</organism>
<dbReference type="EMBL" id="AMZH03003281">
    <property type="protein sequence ID" value="RRT72824.1"/>
    <property type="molecule type" value="Genomic_DNA"/>
</dbReference>
<evidence type="ECO:0000256" key="2">
    <source>
        <dbReference type="ARBA" id="ARBA00004123"/>
    </source>
</evidence>
<dbReference type="Proteomes" id="UP000287651">
    <property type="component" value="Unassembled WGS sequence"/>
</dbReference>
<dbReference type="PROSITE" id="PS51745">
    <property type="entry name" value="PB1"/>
    <property type="match status" value="1"/>
</dbReference>
<feature type="domain" description="PB1" evidence="12">
    <location>
        <begin position="261"/>
        <end position="351"/>
    </location>
</feature>
<evidence type="ECO:0000256" key="4">
    <source>
        <dbReference type="ARBA" id="ARBA00011726"/>
    </source>
</evidence>
<dbReference type="InterPro" id="IPR003311">
    <property type="entry name" value="AUX_IAA"/>
</dbReference>
<evidence type="ECO:0000256" key="8">
    <source>
        <dbReference type="ARBA" id="ARBA00023242"/>
    </source>
</evidence>
<gene>
    <name evidence="13" type="ORF">B296_00009543</name>
</gene>
<evidence type="ECO:0000256" key="10">
    <source>
        <dbReference type="RuleBase" id="RU004549"/>
    </source>
</evidence>
<comment type="similarity">
    <text evidence="3 10">Belongs to the Aux/IAA family.</text>
</comment>
<proteinExistence type="inferred from homology"/>
<protein>
    <recommendedName>
        <fullName evidence="10">Auxin-responsive protein</fullName>
    </recommendedName>
</protein>
<dbReference type="GO" id="GO:0009734">
    <property type="term" value="P:auxin-activated signaling pathway"/>
    <property type="evidence" value="ECO:0007669"/>
    <property type="project" value="UniProtKB-UniRule"/>
</dbReference>
<dbReference type="PANTHER" id="PTHR31734:SF2">
    <property type="entry name" value="AUXIN-RESPONSIVE PROTEIN IAA26"/>
    <property type="match status" value="1"/>
</dbReference>
<evidence type="ECO:0000256" key="5">
    <source>
        <dbReference type="ARBA" id="ARBA00022491"/>
    </source>
</evidence>
<feature type="region of interest" description="Disordered" evidence="11">
    <location>
        <begin position="201"/>
        <end position="253"/>
    </location>
</feature>
<dbReference type="Gene3D" id="3.10.20.90">
    <property type="entry name" value="Phosphatidylinositol 3-kinase Catalytic Subunit, Chain A, domain 1"/>
    <property type="match status" value="1"/>
</dbReference>
<keyword evidence="5 10" id="KW-0678">Repressor</keyword>
<comment type="subunit">
    <text evidence="4 10">Homodimers and heterodimers.</text>
</comment>